<dbReference type="PANTHER" id="PTHR32097">
    <property type="entry name" value="CAMP-BINDING PROTEIN 1-RELATED"/>
    <property type="match status" value="1"/>
</dbReference>
<dbReference type="RefSeq" id="YP_009833433.1">
    <property type="nucleotide sequence ID" value="NC_048664.1"/>
</dbReference>
<keyword evidence="4" id="KW-1185">Reference proteome</keyword>
<dbReference type="InterPro" id="IPR051324">
    <property type="entry name" value="Stress/Tellurium_Resist"/>
</dbReference>
<name>A0A679FL81_9CAUD</name>
<dbReference type="Proteomes" id="UP000479051">
    <property type="component" value="Segment"/>
</dbReference>
<evidence type="ECO:0000313" key="3">
    <source>
        <dbReference type="EMBL" id="BBU72700.1"/>
    </source>
</evidence>
<evidence type="ECO:0000259" key="2">
    <source>
        <dbReference type="Pfam" id="PF02342"/>
    </source>
</evidence>
<dbReference type="PANTHER" id="PTHR32097:SF4">
    <property type="entry name" value="GENERAL STRESS PROTEIN 16U"/>
    <property type="match status" value="1"/>
</dbReference>
<comment type="similarity">
    <text evidence="1">Belongs to the CAPAB/TerDEXZ family.</text>
</comment>
<organism evidence="3 4">
    <name type="scientific">Cronobacter phage vB_CsaP_009</name>
    <dbReference type="NCBI Taxonomy" id="2699738"/>
    <lineage>
        <taxon>Viruses</taxon>
        <taxon>Duplodnaviria</taxon>
        <taxon>Heunggongvirae</taxon>
        <taxon>Uroviricota</taxon>
        <taxon>Caudoviricetes</taxon>
        <taxon>Grimontviridae</taxon>
        <taxon>Privateervirus</taxon>
        <taxon>Privateervirus pv009</taxon>
    </lineage>
</organism>
<sequence>MSIVLSKNQTINMSKAAKSLTKLRFGLAWDESADLDAVLVALDDNGKIKQPDTDNIAYYGNCTGNEHGNKENPVAGVVHYGDARDGAADGDDETIEIDLTKVQANKLLIAVTSYSAGDAIPFAASTNPVARLYGDDDKVLFEAKLDENAAFSTAVEFVMLEKDANGEWQVTNLAEPVGESSKNGLADILESRKA</sequence>
<dbReference type="CDD" id="cd06974">
    <property type="entry name" value="TerD_like"/>
    <property type="match status" value="1"/>
</dbReference>
<reference evidence="3 4" key="1">
    <citation type="submission" date="2020-01" db="EMBL/GenBank/DDBJ databases">
        <title>Isolation, characterization and genomic analysis of a lytic bacteriophage vB_CsaP_009 infecting Cronobacter.</title>
        <authorList>
            <person name="Soleimani-Delfan A."/>
            <person name="Shahin K."/>
            <person name="Barazandeh M."/>
            <person name="Komijani M."/>
        </authorList>
    </citation>
    <scope>NUCLEOTIDE SEQUENCE [LARGE SCALE GENOMIC DNA]</scope>
</reference>
<proteinExistence type="inferred from homology"/>
<protein>
    <recommendedName>
        <fullName evidence="2">TerD domain-containing protein</fullName>
    </recommendedName>
</protein>
<dbReference type="Gene3D" id="2.60.60.30">
    <property type="entry name" value="sav2460 like domains"/>
    <property type="match status" value="1"/>
</dbReference>
<feature type="domain" description="TerD" evidence="2">
    <location>
        <begin position="1"/>
        <end position="190"/>
    </location>
</feature>
<evidence type="ECO:0000256" key="1">
    <source>
        <dbReference type="ARBA" id="ARBA00008775"/>
    </source>
</evidence>
<dbReference type="GeneID" id="55603488"/>
<dbReference type="Pfam" id="PF02342">
    <property type="entry name" value="TerD"/>
    <property type="match status" value="1"/>
</dbReference>
<accession>A0A679FL81</accession>
<dbReference type="EMBL" id="LC519601">
    <property type="protein sequence ID" value="BBU72700.1"/>
    <property type="molecule type" value="Genomic_DNA"/>
</dbReference>
<dbReference type="KEGG" id="vg:55603488"/>
<dbReference type="InterPro" id="IPR003325">
    <property type="entry name" value="TerD"/>
</dbReference>
<evidence type="ECO:0000313" key="4">
    <source>
        <dbReference type="Proteomes" id="UP000479051"/>
    </source>
</evidence>